<organism evidence="11 12">
    <name type="scientific">Fulvimarina uroteuthidis</name>
    <dbReference type="NCBI Taxonomy" id="3098149"/>
    <lineage>
        <taxon>Bacteria</taxon>
        <taxon>Pseudomonadati</taxon>
        <taxon>Pseudomonadota</taxon>
        <taxon>Alphaproteobacteria</taxon>
        <taxon>Hyphomicrobiales</taxon>
        <taxon>Aurantimonadaceae</taxon>
        <taxon>Fulvimarina</taxon>
    </lineage>
</organism>
<evidence type="ECO:0000256" key="3">
    <source>
        <dbReference type="ARBA" id="ARBA00012560"/>
    </source>
</evidence>
<reference evidence="11 12" key="1">
    <citation type="submission" date="2023-12" db="EMBL/GenBank/DDBJ databases">
        <title>Description of Novel Strain Fulvimarina sp. 2208YS6-2-32 isolated from Uroteuthis (Photololigo) edulis.</title>
        <authorList>
            <person name="Park J.-S."/>
        </authorList>
    </citation>
    <scope>NUCLEOTIDE SEQUENCE [LARGE SCALE GENOMIC DNA]</scope>
    <source>
        <strain evidence="11 12">2208YS6-2-32</strain>
    </source>
</reference>
<evidence type="ECO:0000256" key="5">
    <source>
        <dbReference type="ARBA" id="ARBA00022676"/>
    </source>
</evidence>
<dbReference type="PANTHER" id="PTHR32438:SF5">
    <property type="entry name" value="4-ALPHA-GLUCANOTRANSFERASE DPE1, CHLOROPLASTIC_AMYLOPLASTIC"/>
    <property type="match status" value="1"/>
</dbReference>
<sequence length="618" mass="68674">MSQSLDDLAESHGIQTVFKSEMGERKEISDDAKRALLKVLSVDPDKGEAGHFAKATQTPEKICALPPIVSEHRRWGIACQLYGLRSARNLGIGDFEDLARFAVMAAQRGASFVGVNPLHALFMADGGRFSPYSPSTRRFNNPLYLAIDRIEGGQDVIDDLRRAAPDLFDGLDGELVDYPAVCRLKGRLLRDVFDRRRDEIVATQAFERFVSTGGRTLHDFALFEAISMAEVAQGGHAGWHNWPLDLQDRSSDAVAAFDRDHAEDVLFHKWLQFEADEQIAGVQARAKSEGMAIGLYLDLAVGVTPDGAETWADPELTVGSARVGSPPDMFNSSGQDWGLAPLSPKALAERDYRPLRNAFGQLTLHAGAVRIDHAMGLARLWWIPEGMPSSEGGYVRYPLGEMIDAVADTSNANHCLVIGEDLGTVPDGFRETMEEANILSYRVLYFERRHEAFILPSHYPRMALACISTHDLAPLAGWWQGTDIKLREEAGTQDAAASERDFKGRQEERIDLLVALRLVGLIPHDYESMLNGDAPLSNELNQVLSEAIHRFVARTPSLLFTVQLEDMLGATHQPNLPGTTDQYPNWRIRQDVALEDLDDHERFQSLARAMREERPNHS</sequence>
<dbReference type="EMBL" id="JAXLPB010000006">
    <property type="protein sequence ID" value="MDY8110843.1"/>
    <property type="molecule type" value="Genomic_DNA"/>
</dbReference>
<proteinExistence type="inferred from homology"/>
<keyword evidence="7 10" id="KW-0119">Carbohydrate metabolism</keyword>
<keyword evidence="6 10" id="KW-0808">Transferase</keyword>
<gene>
    <name evidence="11" type="primary">malQ</name>
    <name evidence="11" type="ORF">U0C82_17020</name>
</gene>
<dbReference type="Proteomes" id="UP001294412">
    <property type="component" value="Unassembled WGS sequence"/>
</dbReference>
<dbReference type="GO" id="GO:0004134">
    <property type="term" value="F:4-alpha-glucanotransferase activity"/>
    <property type="evidence" value="ECO:0007669"/>
    <property type="project" value="UniProtKB-EC"/>
</dbReference>
<keyword evidence="12" id="KW-1185">Reference proteome</keyword>
<dbReference type="InterPro" id="IPR003385">
    <property type="entry name" value="Glyco_hydro_77"/>
</dbReference>
<evidence type="ECO:0000313" key="11">
    <source>
        <dbReference type="EMBL" id="MDY8110843.1"/>
    </source>
</evidence>
<comment type="caution">
    <text evidence="11">The sequence shown here is derived from an EMBL/GenBank/DDBJ whole genome shotgun (WGS) entry which is preliminary data.</text>
</comment>
<evidence type="ECO:0000256" key="10">
    <source>
        <dbReference type="RuleBase" id="RU361207"/>
    </source>
</evidence>
<dbReference type="Pfam" id="PF02446">
    <property type="entry name" value="Glyco_hydro_77"/>
    <property type="match status" value="1"/>
</dbReference>
<evidence type="ECO:0000256" key="4">
    <source>
        <dbReference type="ARBA" id="ARBA00020295"/>
    </source>
</evidence>
<keyword evidence="5 10" id="KW-0328">Glycosyltransferase</keyword>
<name>A0ABU5I7P6_9HYPH</name>
<evidence type="ECO:0000256" key="8">
    <source>
        <dbReference type="ARBA" id="ARBA00031423"/>
    </source>
</evidence>
<protein>
    <recommendedName>
        <fullName evidence="4 10">4-alpha-glucanotransferase</fullName>
        <ecNumber evidence="3 10">2.4.1.25</ecNumber>
    </recommendedName>
    <alternativeName>
        <fullName evidence="8 10">Amylomaltase</fullName>
    </alternativeName>
    <alternativeName>
        <fullName evidence="9 10">Disproportionating enzyme</fullName>
    </alternativeName>
</protein>
<accession>A0ABU5I7P6</accession>
<dbReference type="PANTHER" id="PTHR32438">
    <property type="entry name" value="4-ALPHA-GLUCANOTRANSFERASE DPE1, CHLOROPLASTIC/AMYLOPLASTIC"/>
    <property type="match status" value="1"/>
</dbReference>
<evidence type="ECO:0000256" key="1">
    <source>
        <dbReference type="ARBA" id="ARBA00000439"/>
    </source>
</evidence>
<dbReference type="RefSeq" id="WP_322188780.1">
    <property type="nucleotide sequence ID" value="NZ_JAXLPB010000006.1"/>
</dbReference>
<evidence type="ECO:0000256" key="7">
    <source>
        <dbReference type="ARBA" id="ARBA00023277"/>
    </source>
</evidence>
<comment type="catalytic activity">
    <reaction evidence="1 10">
        <text>Transfers a segment of a (1-&gt;4)-alpha-D-glucan to a new position in an acceptor, which may be glucose or a (1-&gt;4)-alpha-D-glucan.</text>
        <dbReference type="EC" id="2.4.1.25"/>
    </reaction>
</comment>
<evidence type="ECO:0000256" key="9">
    <source>
        <dbReference type="ARBA" id="ARBA00031501"/>
    </source>
</evidence>
<evidence type="ECO:0000313" key="12">
    <source>
        <dbReference type="Proteomes" id="UP001294412"/>
    </source>
</evidence>
<dbReference type="Gene3D" id="3.20.20.80">
    <property type="entry name" value="Glycosidases"/>
    <property type="match status" value="1"/>
</dbReference>
<evidence type="ECO:0000256" key="2">
    <source>
        <dbReference type="ARBA" id="ARBA00005684"/>
    </source>
</evidence>
<evidence type="ECO:0000256" key="6">
    <source>
        <dbReference type="ARBA" id="ARBA00022679"/>
    </source>
</evidence>
<comment type="similarity">
    <text evidence="2 10">Belongs to the disproportionating enzyme family.</text>
</comment>
<dbReference type="NCBIfam" id="TIGR00217">
    <property type="entry name" value="malQ"/>
    <property type="match status" value="1"/>
</dbReference>
<dbReference type="InterPro" id="IPR017853">
    <property type="entry name" value="GH"/>
</dbReference>
<dbReference type="EC" id="2.4.1.25" evidence="3 10"/>
<dbReference type="SUPFAM" id="SSF51445">
    <property type="entry name" value="(Trans)glycosidases"/>
    <property type="match status" value="1"/>
</dbReference>